<feature type="transmembrane region" description="Helical" evidence="1">
    <location>
        <begin position="439"/>
        <end position="460"/>
    </location>
</feature>
<feature type="transmembrane region" description="Helical" evidence="1">
    <location>
        <begin position="348"/>
        <end position="370"/>
    </location>
</feature>
<sequence>MTEGRLDQLQQRLAEPFFRHWRWVIIAAWLVYAAWIIFNRWAQIRGFSLPDTDDNLRMAQVRAWLGGQGWYDLVQHRFDPAHGGGNIHWSRLVDLPIAGIILLMKPILGGADAERAAVALAPLLPLLLLMFSLAMTMRRLVHEKAWPLPIIGLLCAYSTVAMFAPLRIDHHGWQLALLGLGISGMADPRRARGGAVLGLASGLSLAIGLEMLIYLALLGGAAVLMWVADRDERRRLAAYATALAATTGAGFLLFASEANRLAVCDAMSPVWLSDAAVGGAVMLALAVLRLEGWKARLGAAIAAGAVVAGFHALSWPQCLERLEGVSPEATSLWLDHVREARPFYRHGWRIGAIALTLPVTGLIGWALLIWRAKKMGADGRDLLRRTLAVALPAIAAFCLLFWQMRAAPAAQMMALPAATALIVLVAAKLLNSPKLWHHAIAIVLVLFGFGAVVPLGTRLIPGERQAAAAQRVSKANRTCPTLAALAPINAQPKGMVFTFIDLGPRMIIATHHDVVGGPYHRNDRAIADVMKAFRGDEANAHRTIREYGSDYLLVCPDMSTATIFMAEAPKGFYAQIVKGKVPAWLKPVALPKDSPFKMWRVVG</sequence>
<feature type="transmembrane region" description="Helical" evidence="1">
    <location>
        <begin position="382"/>
        <end position="402"/>
    </location>
</feature>
<evidence type="ECO:0000313" key="3">
    <source>
        <dbReference type="Proteomes" id="UP000285023"/>
    </source>
</evidence>
<gene>
    <name evidence="2" type="ORF">D3M59_05645</name>
</gene>
<dbReference type="OrthoDB" id="1082056at2"/>
<keyword evidence="3" id="KW-1185">Reference proteome</keyword>
<evidence type="ECO:0000256" key="1">
    <source>
        <dbReference type="SAM" id="Phobius"/>
    </source>
</evidence>
<keyword evidence="1" id="KW-1133">Transmembrane helix</keyword>
<protein>
    <submittedName>
        <fullName evidence="2">AcrB/AcrD/AcrF family protein</fullName>
    </submittedName>
</protein>
<accession>A0A418Q3D9</accession>
<feature type="transmembrane region" description="Helical" evidence="1">
    <location>
        <begin position="268"/>
        <end position="288"/>
    </location>
</feature>
<feature type="transmembrane region" description="Helical" evidence="1">
    <location>
        <begin position="20"/>
        <end position="38"/>
    </location>
</feature>
<reference evidence="2 3" key="1">
    <citation type="submission" date="2018-09" db="EMBL/GenBank/DDBJ databases">
        <title>Sphingomonas sp. DAC4.</title>
        <authorList>
            <person name="Seo T."/>
        </authorList>
    </citation>
    <scope>NUCLEOTIDE SEQUENCE [LARGE SCALE GENOMIC DNA]</scope>
    <source>
        <strain evidence="2 3">DAC4</strain>
    </source>
</reference>
<keyword evidence="1" id="KW-0472">Membrane</keyword>
<dbReference type="Proteomes" id="UP000285023">
    <property type="component" value="Unassembled WGS sequence"/>
</dbReference>
<feature type="transmembrane region" description="Helical" evidence="1">
    <location>
        <begin position="148"/>
        <end position="168"/>
    </location>
</feature>
<feature type="transmembrane region" description="Helical" evidence="1">
    <location>
        <begin position="195"/>
        <end position="224"/>
    </location>
</feature>
<feature type="transmembrane region" description="Helical" evidence="1">
    <location>
        <begin position="408"/>
        <end position="427"/>
    </location>
</feature>
<keyword evidence="1" id="KW-0812">Transmembrane</keyword>
<proteinExistence type="predicted"/>
<comment type="caution">
    <text evidence="2">The sequence shown here is derived from an EMBL/GenBank/DDBJ whole genome shotgun (WGS) entry which is preliminary data.</text>
</comment>
<feature type="transmembrane region" description="Helical" evidence="1">
    <location>
        <begin position="117"/>
        <end position="136"/>
    </location>
</feature>
<dbReference type="AlphaFoldDB" id="A0A418Q3D9"/>
<name>A0A418Q3D9_9SPHN</name>
<dbReference type="RefSeq" id="WP_119532349.1">
    <property type="nucleotide sequence ID" value="NZ_QXTF01000001.1"/>
</dbReference>
<dbReference type="EMBL" id="QXTF01000001">
    <property type="protein sequence ID" value="RIX32423.1"/>
    <property type="molecule type" value="Genomic_DNA"/>
</dbReference>
<feature type="transmembrane region" description="Helical" evidence="1">
    <location>
        <begin position="295"/>
        <end position="313"/>
    </location>
</feature>
<organism evidence="2 3">
    <name type="scientific">Sphingomonas edaphi</name>
    <dbReference type="NCBI Taxonomy" id="2315689"/>
    <lineage>
        <taxon>Bacteria</taxon>
        <taxon>Pseudomonadati</taxon>
        <taxon>Pseudomonadota</taxon>
        <taxon>Alphaproteobacteria</taxon>
        <taxon>Sphingomonadales</taxon>
        <taxon>Sphingomonadaceae</taxon>
        <taxon>Sphingomonas</taxon>
    </lineage>
</organism>
<evidence type="ECO:0000313" key="2">
    <source>
        <dbReference type="EMBL" id="RIX32423.1"/>
    </source>
</evidence>
<feature type="transmembrane region" description="Helical" evidence="1">
    <location>
        <begin position="236"/>
        <end position="256"/>
    </location>
</feature>